<dbReference type="PANTHER" id="PTHR47447:SF17">
    <property type="entry name" value="OS12G0638900 PROTEIN"/>
    <property type="match status" value="1"/>
</dbReference>
<feature type="repeat" description="PPR" evidence="5">
    <location>
        <begin position="458"/>
        <end position="494"/>
    </location>
</feature>
<name>A0AAD7AFP4_9AGAR</name>
<dbReference type="EMBL" id="JARIHO010000008">
    <property type="protein sequence ID" value="KAJ7357253.1"/>
    <property type="molecule type" value="Genomic_DNA"/>
</dbReference>
<evidence type="ECO:0000313" key="7">
    <source>
        <dbReference type="EMBL" id="KAJ7357253.1"/>
    </source>
</evidence>
<evidence type="ECO:0000256" key="4">
    <source>
        <dbReference type="ARBA" id="ARBA00044511"/>
    </source>
</evidence>
<evidence type="ECO:0000256" key="1">
    <source>
        <dbReference type="ARBA" id="ARBA00006192"/>
    </source>
</evidence>
<keyword evidence="8" id="KW-1185">Reference proteome</keyword>
<feature type="compositionally biased region" description="Pro residues" evidence="6">
    <location>
        <begin position="39"/>
        <end position="50"/>
    </location>
</feature>
<gene>
    <name evidence="7" type="ORF">DFH08DRAFT_851469</name>
</gene>
<sequence length="731" mass="81620">MLQVASSSRLAVCIPSSPKHILRAASSQNKFLAKKKKPSFPPKTAKPPPLTEQNGVVDPVLFVQLKQRIIERHNPSSLEMDESSTQLVNKTIFNIKSGLTTRNVALIRESWTELRRANHLHILTPKVVEQIGQLATTLLPDKSPEGWDSSRRLFVEEVALAASAADSTDALNACLAAYIGRGDSQAVLELYEKYRLLPKTQNAAEGLDPDLVEEGIDIVPSKTHFGRVNILLAAVAAHALEDSFQEALKSFLDTEVQLSPHTTEVFLRTLSPNLALQSKVELYLHRLDIAKSVSRPNSISKHIYNLSTRSAPVLAQLYDSIQEAMTGPDAYIAADAESITPTKSVAMSELVWASFLAAFIRRDQNDLAAKLWKDMGKFGIRPGILTWNMVIGVYSNREAIDQVLGSWRTLSAQGVKPDAFTYRALITCLFGTKRIAEALQWFKTFETDGKPHCSDEQSLLVYNAVLHGLLQLGRENAQTAFTIFQKMHHDGPKPDLVSYNTMLRHHGRQTDFKAMATVINQMGSARVVGDVFTFSTILSALLKVGRTDAPEMVINIMRKQGVEASVATYSAIIQSQMEEQTIVHLQATMRLLDEMEKDRNVAPNEITYTSILAGLYRGSWLSADQIEWYREDIRARMKRMNVSLKAGGYNILIRACLREPKGLEDALSFYREMARSKIPRGDDTWYIMLSGLLDREEWGVAREIVNDMFSSGVQPGRRVIRLVNKIRNGQG</sequence>
<dbReference type="PANTHER" id="PTHR47447">
    <property type="entry name" value="OS03G0856100 PROTEIN"/>
    <property type="match status" value="1"/>
</dbReference>
<dbReference type="Gene3D" id="1.25.40.10">
    <property type="entry name" value="Tetratricopeptide repeat domain"/>
    <property type="match status" value="3"/>
</dbReference>
<evidence type="ECO:0000256" key="2">
    <source>
        <dbReference type="ARBA" id="ARBA00022737"/>
    </source>
</evidence>
<protein>
    <recommendedName>
        <fullName evidence="9">Pentatricopeptide repeat-containing protein</fullName>
    </recommendedName>
</protein>
<feature type="repeat" description="PPR" evidence="5">
    <location>
        <begin position="530"/>
        <end position="564"/>
    </location>
</feature>
<organism evidence="7 8">
    <name type="scientific">Mycena albidolilacea</name>
    <dbReference type="NCBI Taxonomy" id="1033008"/>
    <lineage>
        <taxon>Eukaryota</taxon>
        <taxon>Fungi</taxon>
        <taxon>Dikarya</taxon>
        <taxon>Basidiomycota</taxon>
        <taxon>Agaricomycotina</taxon>
        <taxon>Agaricomycetes</taxon>
        <taxon>Agaricomycetidae</taxon>
        <taxon>Agaricales</taxon>
        <taxon>Marasmiineae</taxon>
        <taxon>Mycenaceae</taxon>
        <taxon>Mycena</taxon>
    </lineage>
</organism>
<evidence type="ECO:0008006" key="9">
    <source>
        <dbReference type="Google" id="ProtNLM"/>
    </source>
</evidence>
<feature type="repeat" description="PPR" evidence="5">
    <location>
        <begin position="645"/>
        <end position="680"/>
    </location>
</feature>
<reference evidence="7" key="1">
    <citation type="submission" date="2023-03" db="EMBL/GenBank/DDBJ databases">
        <title>Massive genome expansion in bonnet fungi (Mycena s.s.) driven by repeated elements and novel gene families across ecological guilds.</title>
        <authorList>
            <consortium name="Lawrence Berkeley National Laboratory"/>
            <person name="Harder C.B."/>
            <person name="Miyauchi S."/>
            <person name="Viragh M."/>
            <person name="Kuo A."/>
            <person name="Thoen E."/>
            <person name="Andreopoulos B."/>
            <person name="Lu D."/>
            <person name="Skrede I."/>
            <person name="Drula E."/>
            <person name="Henrissat B."/>
            <person name="Morin E."/>
            <person name="Kohler A."/>
            <person name="Barry K."/>
            <person name="LaButti K."/>
            <person name="Morin E."/>
            <person name="Salamov A."/>
            <person name="Lipzen A."/>
            <person name="Mereny Z."/>
            <person name="Hegedus B."/>
            <person name="Baldrian P."/>
            <person name="Stursova M."/>
            <person name="Weitz H."/>
            <person name="Taylor A."/>
            <person name="Grigoriev I.V."/>
            <person name="Nagy L.G."/>
            <person name="Martin F."/>
            <person name="Kauserud H."/>
        </authorList>
    </citation>
    <scope>NUCLEOTIDE SEQUENCE</scope>
    <source>
        <strain evidence="7">CBHHK002</strain>
    </source>
</reference>
<proteinExistence type="inferred from homology"/>
<dbReference type="Proteomes" id="UP001218218">
    <property type="component" value="Unassembled WGS sequence"/>
</dbReference>
<keyword evidence="2" id="KW-0677">Repeat</keyword>
<dbReference type="AlphaFoldDB" id="A0AAD7AFP4"/>
<dbReference type="InterPro" id="IPR011990">
    <property type="entry name" value="TPR-like_helical_dom_sf"/>
</dbReference>
<comment type="similarity">
    <text evidence="1">Belongs to the CCM1 family.</text>
</comment>
<dbReference type="Pfam" id="PF13812">
    <property type="entry name" value="PPR_3"/>
    <property type="match status" value="1"/>
</dbReference>
<feature type="region of interest" description="Disordered" evidence="6">
    <location>
        <begin position="32"/>
        <end position="52"/>
    </location>
</feature>
<evidence type="ECO:0000256" key="6">
    <source>
        <dbReference type="SAM" id="MobiDB-lite"/>
    </source>
</evidence>
<evidence type="ECO:0000256" key="5">
    <source>
        <dbReference type="PROSITE-ProRule" id="PRU00708"/>
    </source>
</evidence>
<evidence type="ECO:0000256" key="3">
    <source>
        <dbReference type="ARBA" id="ARBA00044493"/>
    </source>
</evidence>
<dbReference type="InterPro" id="IPR002885">
    <property type="entry name" value="PPR_rpt"/>
</dbReference>
<accession>A0AAD7AFP4</accession>
<comment type="caution">
    <text evidence="7">The sequence shown here is derived from an EMBL/GenBank/DDBJ whole genome shotgun (WGS) entry which is preliminary data.</text>
</comment>
<dbReference type="Pfam" id="PF13041">
    <property type="entry name" value="PPR_2"/>
    <property type="match status" value="1"/>
</dbReference>
<evidence type="ECO:0000313" key="8">
    <source>
        <dbReference type="Proteomes" id="UP001218218"/>
    </source>
</evidence>
<dbReference type="PROSITE" id="PS51375">
    <property type="entry name" value="PPR"/>
    <property type="match status" value="4"/>
</dbReference>
<comment type="function">
    <text evidence="3">Regulates mitochondrial small subunit maturation by controlling 15S rRNA 5'-end processing. Localizes to the 5' precursor of the 15S rRNA in a position that is subsequently occupied by mS47 in the mature yeast mtSSU. Uses structure and sequence-specific RNA recognition, binding to a single-stranded region of the precursor and specifically recognizing bases -6 to -1. The exchange of Ccm1 for mS47 is coupled to the irreversible removal of precursor rRNA that is accompanied by conformational changes of the mitoribosomal proteins uS5m and mS26. These conformational changes signal completion of 5'-end rRNA processing through protection of the mature 5'-end of the 15S rRNA and stabilization of mS47. The removal of the 5' precursor together with the dissociation of Ccm1 may be catalyzed by the 5'-3' exoribonuclease Pet127. Involved in the specific removal of group I introns in mitochondrial encoded transcripts.</text>
</comment>
<feature type="repeat" description="PPR" evidence="5">
    <location>
        <begin position="348"/>
        <end position="382"/>
    </location>
</feature>
<comment type="subunit">
    <text evidence="4">Binds to mitochondrial small subunit 15S rRNA.</text>
</comment>